<dbReference type="GO" id="GO:0005525">
    <property type="term" value="F:GTP binding"/>
    <property type="evidence" value="ECO:0007669"/>
    <property type="project" value="UniProtKB-KW"/>
</dbReference>
<feature type="domain" description="GTPase Der C-terminal KH-domain-like" evidence="4">
    <location>
        <begin position="549"/>
        <end position="628"/>
    </location>
</feature>
<dbReference type="Pfam" id="PF01926">
    <property type="entry name" value="MMR_HSR1"/>
    <property type="match status" value="1"/>
</dbReference>
<evidence type="ECO:0000256" key="1">
    <source>
        <dbReference type="ARBA" id="ARBA00022741"/>
    </source>
</evidence>
<dbReference type="GeneID" id="3864609"/>
<evidence type="ECO:0000313" key="5">
    <source>
        <dbReference type="EMBL" id="CAI75502.1"/>
    </source>
</evidence>
<dbReference type="SUPFAM" id="SSF82653">
    <property type="entry name" value="Probable GTPase Der, C-terminal domain"/>
    <property type="match status" value="1"/>
</dbReference>
<dbReference type="SUPFAM" id="SSF52540">
    <property type="entry name" value="P-loop containing nucleoside triphosphate hydrolases"/>
    <property type="match status" value="1"/>
</dbReference>
<dbReference type="Gene3D" id="3.40.50.300">
    <property type="entry name" value="P-loop containing nucleotide triphosphate hydrolases"/>
    <property type="match status" value="1"/>
</dbReference>
<dbReference type="OMA" id="AKWPPPW"/>
<gene>
    <name evidence="5" type="ORF">TA03760</name>
</gene>
<organism evidence="5 6">
    <name type="scientific">Theileria annulata</name>
    <dbReference type="NCBI Taxonomy" id="5874"/>
    <lineage>
        <taxon>Eukaryota</taxon>
        <taxon>Sar</taxon>
        <taxon>Alveolata</taxon>
        <taxon>Apicomplexa</taxon>
        <taxon>Aconoidasida</taxon>
        <taxon>Piroplasmida</taxon>
        <taxon>Theileriidae</taxon>
        <taxon>Theileria</taxon>
    </lineage>
</organism>
<keyword evidence="1" id="KW-0547">Nucleotide-binding</keyword>
<dbReference type="InterPro" id="IPR032859">
    <property type="entry name" value="KH_dom-like"/>
</dbReference>
<sequence>MYVSLIGRSNVGKSSLFNSILAQAGKASNILKSIVSEKPGTTRNSKQAQFYLKGNKITLVDTGGFEAFLTKTPKREDSSIFKIIEKETHKAVESSNLIFFVLDGNEGVTQLDIHLAEKLKNWVDQAHIKPEVKLVINKLENKGSEEYYEVLSDCLSDCYTLYMGEPLFVSAQERTGIEKLTGIMEKMLPNKETRKLEEMAIMPKIDNEEAENLEALEEIEDLHNHYEIEKSLRVCNTVKGNYKPSEKWLKLLNNVCGIPFISKEEDGFVVPSIHSPSEMLANLYLSDNHKTQPQTPSAEFLKSTLNNSFETNSNENIDELNNPNCKLVNNSEQTEDSNLENNKTKPKTKVIENVINPINLLVLGSVDSNRHKLLSMLCENYGETEFSDTSPNWHSFYSNWPTRVKEQEIIQPVEIVVPSPLNLGGSIGKSAVLQTLSLLRKCDFVLFCINNEDESRKSQDGTKKLTLSKREVSWLSRAVRFNKPIAIAALVGNSYQNCKLFLTKDYPLSFEFQNIPIVSVHPSGNLGEKSIKKLKSDITSLLNRSKKMIETSTLNSWLRTFIAKWPPPWKDGSKLNLKFAAQVRSSPPTFVLWSNVFATFPQHYLRQLKLALSEEFGFLGVPLKFVLRTTFKSKPNSSKLTGIKLKRQLFN</sequence>
<evidence type="ECO:0000259" key="4">
    <source>
        <dbReference type="Pfam" id="PF14714"/>
    </source>
</evidence>
<dbReference type="KEGG" id="tan:TA03760"/>
<dbReference type="VEuPathDB" id="PiroplasmaDB:TA03760"/>
<proteinExistence type="predicted"/>
<dbReference type="Proteomes" id="UP000001950">
    <property type="component" value="Chromosome 3"/>
</dbReference>
<name>Q4UCE9_THEAN</name>
<protein>
    <submittedName>
        <fullName evidence="5">ORF1-related protein, putative</fullName>
    </submittedName>
</protein>
<keyword evidence="6" id="KW-1185">Reference proteome</keyword>
<dbReference type="InterPro" id="IPR027417">
    <property type="entry name" value="P-loop_NTPase"/>
</dbReference>
<dbReference type="RefSeq" id="XP_954978.1">
    <property type="nucleotide sequence ID" value="XM_949885.1"/>
</dbReference>
<dbReference type="eggNOG" id="KOG1191">
    <property type="taxonomic scope" value="Eukaryota"/>
</dbReference>
<keyword evidence="2" id="KW-0342">GTP-binding</keyword>
<dbReference type="Gene3D" id="3.30.300.20">
    <property type="match status" value="1"/>
</dbReference>
<evidence type="ECO:0000259" key="3">
    <source>
        <dbReference type="Pfam" id="PF01926"/>
    </source>
</evidence>
<evidence type="ECO:0000313" key="6">
    <source>
        <dbReference type="Proteomes" id="UP000001950"/>
    </source>
</evidence>
<dbReference type="InterPro" id="IPR006073">
    <property type="entry name" value="GTP-bd"/>
</dbReference>
<dbReference type="InterPro" id="IPR015946">
    <property type="entry name" value="KH_dom-like_a/b"/>
</dbReference>
<dbReference type="PANTHER" id="PTHR43834:SF6">
    <property type="entry name" value="GTPASE DER"/>
    <property type="match status" value="1"/>
</dbReference>
<dbReference type="AlphaFoldDB" id="Q4UCE9"/>
<dbReference type="InterPro" id="IPR005225">
    <property type="entry name" value="Small_GTP-bd"/>
</dbReference>
<feature type="domain" description="G" evidence="3">
    <location>
        <begin position="3"/>
        <end position="138"/>
    </location>
</feature>
<evidence type="ECO:0000256" key="2">
    <source>
        <dbReference type="ARBA" id="ARBA00023134"/>
    </source>
</evidence>
<dbReference type="OrthoDB" id="8954335at2759"/>
<dbReference type="STRING" id="5874.Q4UCE9"/>
<dbReference type="InParanoid" id="Q4UCE9"/>
<reference evidence="5 6" key="1">
    <citation type="journal article" date="2005" name="Science">
        <title>Genome of the host-cell transforming parasite Theileria annulata compared with T. parva.</title>
        <authorList>
            <person name="Pain A."/>
            <person name="Renauld H."/>
            <person name="Berriman M."/>
            <person name="Murphy L."/>
            <person name="Yeats C.A."/>
            <person name="Weir W."/>
            <person name="Kerhornou A."/>
            <person name="Aslett M."/>
            <person name="Bishop R."/>
            <person name="Bouchier C."/>
            <person name="Cochet M."/>
            <person name="Coulson R.M.R."/>
            <person name="Cronin A."/>
            <person name="de Villiers E.P."/>
            <person name="Fraser A."/>
            <person name="Fosker N."/>
            <person name="Gardner M."/>
            <person name="Goble A."/>
            <person name="Griffiths-Jones S."/>
            <person name="Harris D.E."/>
            <person name="Katzer F."/>
            <person name="Larke N."/>
            <person name="Lord A."/>
            <person name="Maser P."/>
            <person name="McKellar S."/>
            <person name="Mooney P."/>
            <person name="Morton F."/>
            <person name="Nene V."/>
            <person name="O'Neil S."/>
            <person name="Price C."/>
            <person name="Quail M.A."/>
            <person name="Rabbinowitsch E."/>
            <person name="Rawlings N.D."/>
            <person name="Rutter S."/>
            <person name="Saunders D."/>
            <person name="Seeger K."/>
            <person name="Shah T."/>
            <person name="Squares R."/>
            <person name="Squares S."/>
            <person name="Tivey A."/>
            <person name="Walker A.R."/>
            <person name="Woodward J."/>
            <person name="Dobbelaere D.A.E."/>
            <person name="Langsley G."/>
            <person name="Rajandream M.A."/>
            <person name="McKeever D."/>
            <person name="Shiels B."/>
            <person name="Tait A."/>
            <person name="Barrell B.G."/>
            <person name="Hall N."/>
        </authorList>
    </citation>
    <scope>NUCLEOTIDE SEQUENCE [LARGE SCALE GENOMIC DNA]</scope>
    <source>
        <strain evidence="6">Ankara</strain>
    </source>
</reference>
<dbReference type="NCBIfam" id="TIGR00231">
    <property type="entry name" value="small_GTP"/>
    <property type="match status" value="1"/>
</dbReference>
<dbReference type="Pfam" id="PF14714">
    <property type="entry name" value="KH_dom-like"/>
    <property type="match status" value="1"/>
</dbReference>
<dbReference type="PANTHER" id="PTHR43834">
    <property type="entry name" value="GTPASE DER"/>
    <property type="match status" value="1"/>
</dbReference>
<dbReference type="EMBL" id="CR940352">
    <property type="protein sequence ID" value="CAI75502.1"/>
    <property type="molecule type" value="Genomic_DNA"/>
</dbReference>
<accession>Q4UCE9</accession>